<evidence type="ECO:0000313" key="2">
    <source>
        <dbReference type="Proteomes" id="UP000282759"/>
    </source>
</evidence>
<sequence length="62" mass="6898">MYKSYFIAIVQSDKYLQQSVTVSCIVRESHASSSWRSWSGTAFESVCLKHIKEIKAALGIAG</sequence>
<name>A0A437MQ38_9SPHI</name>
<comment type="caution">
    <text evidence="1">The sequence shown here is derived from an EMBL/GenBank/DDBJ whole genome shotgun (WGS) entry which is preliminary data.</text>
</comment>
<dbReference type="EMBL" id="SACK01000007">
    <property type="protein sequence ID" value="RVT99769.1"/>
    <property type="molecule type" value="Genomic_DNA"/>
</dbReference>
<evidence type="ECO:0000313" key="1">
    <source>
        <dbReference type="EMBL" id="RVT99769.1"/>
    </source>
</evidence>
<reference evidence="1 2" key="1">
    <citation type="submission" date="2019-01" db="EMBL/GenBank/DDBJ databases">
        <authorList>
            <person name="Chen W.-M."/>
        </authorList>
    </citation>
    <scope>NUCLEOTIDE SEQUENCE [LARGE SCALE GENOMIC DNA]</scope>
    <source>
        <strain evidence="1 2">YBJ-36</strain>
    </source>
</reference>
<dbReference type="AlphaFoldDB" id="A0A437MQ38"/>
<proteinExistence type="predicted"/>
<dbReference type="Proteomes" id="UP000282759">
    <property type="component" value="Unassembled WGS sequence"/>
</dbReference>
<keyword evidence="2" id="KW-1185">Reference proteome</keyword>
<gene>
    <name evidence="1" type="ORF">EOD41_15095</name>
</gene>
<accession>A0A437MQ38</accession>
<organism evidence="1 2">
    <name type="scientific">Mucilaginibacter limnophilus</name>
    <dbReference type="NCBI Taxonomy" id="1932778"/>
    <lineage>
        <taxon>Bacteria</taxon>
        <taxon>Pseudomonadati</taxon>
        <taxon>Bacteroidota</taxon>
        <taxon>Sphingobacteriia</taxon>
        <taxon>Sphingobacteriales</taxon>
        <taxon>Sphingobacteriaceae</taxon>
        <taxon>Mucilaginibacter</taxon>
    </lineage>
</organism>
<protein>
    <submittedName>
        <fullName evidence="1">Uncharacterized protein</fullName>
    </submittedName>
</protein>